<dbReference type="EMBL" id="JBHTIU010000089">
    <property type="protein sequence ID" value="MFD0871807.1"/>
    <property type="molecule type" value="Genomic_DNA"/>
</dbReference>
<dbReference type="InterPro" id="IPR016454">
    <property type="entry name" value="Cysteine_dSase"/>
</dbReference>
<evidence type="ECO:0000313" key="10">
    <source>
        <dbReference type="Proteomes" id="UP001597120"/>
    </source>
</evidence>
<feature type="domain" description="Aminotransferase class V" evidence="8">
    <location>
        <begin position="4"/>
        <end position="372"/>
    </location>
</feature>
<evidence type="ECO:0000256" key="4">
    <source>
        <dbReference type="ARBA" id="ARBA00022679"/>
    </source>
</evidence>
<dbReference type="SUPFAM" id="SSF53383">
    <property type="entry name" value="PLP-dependent transferases"/>
    <property type="match status" value="1"/>
</dbReference>
<dbReference type="PANTHER" id="PTHR43586:SF4">
    <property type="entry name" value="ISOPENICILLIN N EPIMERASE"/>
    <property type="match status" value="1"/>
</dbReference>
<reference evidence="10" key="1">
    <citation type="journal article" date="2019" name="Int. J. Syst. Evol. Microbiol.">
        <title>The Global Catalogue of Microorganisms (GCM) 10K type strain sequencing project: providing services to taxonomists for standard genome sequencing and annotation.</title>
        <authorList>
            <consortium name="The Broad Institute Genomics Platform"/>
            <consortium name="The Broad Institute Genome Sequencing Center for Infectious Disease"/>
            <person name="Wu L."/>
            <person name="Ma J."/>
        </authorList>
    </citation>
    <scope>NUCLEOTIDE SEQUENCE [LARGE SCALE GENOMIC DNA]</scope>
    <source>
        <strain evidence="10">CCUG 57263</strain>
    </source>
</reference>
<comment type="similarity">
    <text evidence="2">Belongs to the class-V pyridoxal-phosphate-dependent aminotransferase family. Csd subfamily.</text>
</comment>
<evidence type="ECO:0000256" key="7">
    <source>
        <dbReference type="SAM" id="MobiDB-lite"/>
    </source>
</evidence>
<organism evidence="9 10">
    <name type="scientific">Paenibacillus residui</name>
    <dbReference type="NCBI Taxonomy" id="629724"/>
    <lineage>
        <taxon>Bacteria</taxon>
        <taxon>Bacillati</taxon>
        <taxon>Bacillota</taxon>
        <taxon>Bacilli</taxon>
        <taxon>Bacillales</taxon>
        <taxon>Paenibacillaceae</taxon>
        <taxon>Paenibacillus</taxon>
    </lineage>
</organism>
<protein>
    <recommendedName>
        <fullName evidence="3">cysteine desulfurase</fullName>
        <ecNumber evidence="3">2.8.1.7</ecNumber>
    </recommendedName>
</protein>
<dbReference type="CDD" id="cd06453">
    <property type="entry name" value="SufS_like"/>
    <property type="match status" value="1"/>
</dbReference>
<dbReference type="InterPro" id="IPR010970">
    <property type="entry name" value="Cys_dSase_SufS"/>
</dbReference>
<sequence>MPHIYFDNAASSWPKPPEVAEAMIACMEEAGANPGRGSHSMAVRASRIVFEARTLAAKLFGIRNPNDIVFTSNATAALNLAIKGFVCQGDHVICTSMEHNSVRRPLEYLRRTRGVQITYLQADKQGKISVDEAAAAFRPETTLFVCSHSSNLLGTIQPIAEFAELCRHNGVKLLVDAAQTAGTVPINVAEEGIDMLAFPGHKGLLGPQGTGGLYISPEIDLEPILHGGTGSQSEEVDQPSVRPDRYEAGTPNTVGIAGLAAGIKFIMKETVEQIHRKEWELTQLMMEGLRNISGLRILGPDLGEDKTGIVSFVVENADASEIAFQLDREYRIAVRAGFHCTPLGHETAGTTATGAVRASVGYYSTVEQVECLIKAMEEICRGYKNQGKEKN</sequence>
<evidence type="ECO:0000313" key="9">
    <source>
        <dbReference type="EMBL" id="MFD0871807.1"/>
    </source>
</evidence>
<keyword evidence="9" id="KW-0032">Aminotransferase</keyword>
<keyword evidence="4" id="KW-0808">Transferase</keyword>
<evidence type="ECO:0000256" key="6">
    <source>
        <dbReference type="ARBA" id="ARBA00050776"/>
    </source>
</evidence>
<comment type="caution">
    <text evidence="9">The sequence shown here is derived from an EMBL/GenBank/DDBJ whole genome shotgun (WGS) entry which is preliminary data.</text>
</comment>
<dbReference type="InterPro" id="IPR010969">
    <property type="entry name" value="Cys_dSase-rel_unknwn_funct"/>
</dbReference>
<accession>A0ABW3DED2</accession>
<dbReference type="Gene3D" id="3.40.640.10">
    <property type="entry name" value="Type I PLP-dependent aspartate aminotransferase-like (Major domain)"/>
    <property type="match status" value="1"/>
</dbReference>
<dbReference type="InterPro" id="IPR015422">
    <property type="entry name" value="PyrdxlP-dep_Trfase_small"/>
</dbReference>
<feature type="region of interest" description="Disordered" evidence="7">
    <location>
        <begin position="225"/>
        <end position="248"/>
    </location>
</feature>
<dbReference type="EC" id="2.8.1.7" evidence="3"/>
<name>A0ABW3DED2_9BACL</name>
<dbReference type="Pfam" id="PF00266">
    <property type="entry name" value="Aminotran_5"/>
    <property type="match status" value="1"/>
</dbReference>
<keyword evidence="10" id="KW-1185">Reference proteome</keyword>
<dbReference type="InterPro" id="IPR000192">
    <property type="entry name" value="Aminotrans_V_dom"/>
</dbReference>
<dbReference type="InterPro" id="IPR015421">
    <property type="entry name" value="PyrdxlP-dep_Trfase_major"/>
</dbReference>
<comment type="cofactor">
    <cofactor evidence="1">
        <name>pyridoxal 5'-phosphate</name>
        <dbReference type="ChEBI" id="CHEBI:597326"/>
    </cofactor>
</comment>
<evidence type="ECO:0000256" key="2">
    <source>
        <dbReference type="ARBA" id="ARBA00010447"/>
    </source>
</evidence>
<evidence type="ECO:0000256" key="5">
    <source>
        <dbReference type="ARBA" id="ARBA00022898"/>
    </source>
</evidence>
<evidence type="ECO:0000256" key="1">
    <source>
        <dbReference type="ARBA" id="ARBA00001933"/>
    </source>
</evidence>
<evidence type="ECO:0000256" key="3">
    <source>
        <dbReference type="ARBA" id="ARBA00012239"/>
    </source>
</evidence>
<dbReference type="RefSeq" id="WP_379291005.1">
    <property type="nucleotide sequence ID" value="NZ_JBHTIU010000089.1"/>
</dbReference>
<evidence type="ECO:0000259" key="8">
    <source>
        <dbReference type="Pfam" id="PF00266"/>
    </source>
</evidence>
<dbReference type="InterPro" id="IPR015424">
    <property type="entry name" value="PyrdxlP-dep_Trfase"/>
</dbReference>
<dbReference type="PANTHER" id="PTHR43586">
    <property type="entry name" value="CYSTEINE DESULFURASE"/>
    <property type="match status" value="1"/>
</dbReference>
<proteinExistence type="inferred from homology"/>
<dbReference type="Proteomes" id="UP001597120">
    <property type="component" value="Unassembled WGS sequence"/>
</dbReference>
<dbReference type="PIRSF" id="PIRSF005572">
    <property type="entry name" value="NifS"/>
    <property type="match status" value="1"/>
</dbReference>
<dbReference type="GO" id="GO:0008483">
    <property type="term" value="F:transaminase activity"/>
    <property type="evidence" value="ECO:0007669"/>
    <property type="project" value="UniProtKB-KW"/>
</dbReference>
<keyword evidence="5" id="KW-0663">Pyridoxal phosphate</keyword>
<comment type="catalytic activity">
    <reaction evidence="6">
        <text>(sulfur carrier)-H + L-cysteine = (sulfur carrier)-SH + L-alanine</text>
        <dbReference type="Rhea" id="RHEA:43892"/>
        <dbReference type="Rhea" id="RHEA-COMP:14737"/>
        <dbReference type="Rhea" id="RHEA-COMP:14739"/>
        <dbReference type="ChEBI" id="CHEBI:29917"/>
        <dbReference type="ChEBI" id="CHEBI:35235"/>
        <dbReference type="ChEBI" id="CHEBI:57972"/>
        <dbReference type="ChEBI" id="CHEBI:64428"/>
        <dbReference type="EC" id="2.8.1.7"/>
    </reaction>
</comment>
<gene>
    <name evidence="9" type="ORF">ACFQ03_22020</name>
</gene>
<dbReference type="Gene3D" id="3.90.1150.10">
    <property type="entry name" value="Aspartate Aminotransferase, domain 1"/>
    <property type="match status" value="1"/>
</dbReference>
<dbReference type="NCBIfam" id="TIGR01977">
    <property type="entry name" value="am_tr_V_EF2568"/>
    <property type="match status" value="1"/>
</dbReference>